<proteinExistence type="predicted"/>
<name>A0ABS4WGQ0_9MICC</name>
<evidence type="ECO:0000313" key="2">
    <source>
        <dbReference type="EMBL" id="MBP2375389.1"/>
    </source>
</evidence>
<sequence>MGEPHVNMNITLDGVFQANGGPSAHDGDVEYAGWEAPYGDQESNERLVVEIQGSDALLLGHTTYDNFRGHCPVAFGPRTRKNPACRPRGASGRRDPWPFRPVR</sequence>
<reference evidence="2 3" key="1">
    <citation type="submission" date="2021-03" db="EMBL/GenBank/DDBJ databases">
        <title>Sequencing the genomes of 1000 actinobacteria strains.</title>
        <authorList>
            <person name="Klenk H.-P."/>
        </authorList>
    </citation>
    <scope>NUCLEOTIDE SEQUENCE [LARGE SCALE GENOMIC DNA]</scope>
    <source>
        <strain evidence="2 3">DSM 15454</strain>
    </source>
</reference>
<keyword evidence="3" id="KW-1185">Reference proteome</keyword>
<protein>
    <recommendedName>
        <fullName evidence="4">Bacterial bifunctional deaminase-reductase C-terminal domain-containing protein</fullName>
    </recommendedName>
</protein>
<dbReference type="Gene3D" id="3.40.430.10">
    <property type="entry name" value="Dihydrofolate Reductase, subunit A"/>
    <property type="match status" value="1"/>
</dbReference>
<comment type="caution">
    <text evidence="2">The sequence shown here is derived from an EMBL/GenBank/DDBJ whole genome shotgun (WGS) entry which is preliminary data.</text>
</comment>
<evidence type="ECO:0000313" key="3">
    <source>
        <dbReference type="Proteomes" id="UP000766570"/>
    </source>
</evidence>
<feature type="region of interest" description="Disordered" evidence="1">
    <location>
        <begin position="77"/>
        <end position="103"/>
    </location>
</feature>
<evidence type="ECO:0008006" key="4">
    <source>
        <dbReference type="Google" id="ProtNLM"/>
    </source>
</evidence>
<gene>
    <name evidence="2" type="ORF">JOF46_003301</name>
</gene>
<dbReference type="RefSeq" id="WP_209908972.1">
    <property type="nucleotide sequence ID" value="NZ_BAAAMI010000007.1"/>
</dbReference>
<accession>A0ABS4WGQ0</accession>
<dbReference type="EMBL" id="JAGIOE010000001">
    <property type="protein sequence ID" value="MBP2375389.1"/>
    <property type="molecule type" value="Genomic_DNA"/>
</dbReference>
<dbReference type="Proteomes" id="UP000766570">
    <property type="component" value="Unassembled WGS sequence"/>
</dbReference>
<organism evidence="2 3">
    <name type="scientific">Paeniglutamicibacter psychrophenolicus</name>
    <dbReference type="NCBI Taxonomy" id="257454"/>
    <lineage>
        <taxon>Bacteria</taxon>
        <taxon>Bacillati</taxon>
        <taxon>Actinomycetota</taxon>
        <taxon>Actinomycetes</taxon>
        <taxon>Micrococcales</taxon>
        <taxon>Micrococcaceae</taxon>
        <taxon>Paeniglutamicibacter</taxon>
    </lineage>
</organism>
<dbReference type="InterPro" id="IPR024072">
    <property type="entry name" value="DHFR-like_dom_sf"/>
</dbReference>
<evidence type="ECO:0000256" key="1">
    <source>
        <dbReference type="SAM" id="MobiDB-lite"/>
    </source>
</evidence>